<dbReference type="RefSeq" id="YP_009808578.1">
    <property type="nucleotide sequence ID" value="NC_048041.1"/>
</dbReference>
<dbReference type="GeneID" id="54999481"/>
<dbReference type="EMBL" id="MH645904">
    <property type="protein sequence ID" value="AXQ66756.1"/>
    <property type="molecule type" value="Genomic_DNA"/>
</dbReference>
<evidence type="ECO:0000313" key="1">
    <source>
        <dbReference type="EMBL" id="AXQ66756.1"/>
    </source>
</evidence>
<sequence length="135" mass="15460">MSLNLANIILDTKTMTFDHPEFEGLTITLTYNSKSRLSELRKSCLETKYDPSVGAPIQKLNIEKWNEVFCKEVISTWSGFKYKYLAQMLLINESAVELEDELEFTVENATTLLTQSNTFDSWVNSCLADLNNFRG</sequence>
<evidence type="ECO:0000313" key="2">
    <source>
        <dbReference type="Proteomes" id="UP000263435"/>
    </source>
</evidence>
<proteinExistence type="predicted"/>
<keyword evidence="2" id="KW-1185">Reference proteome</keyword>
<protein>
    <submittedName>
        <fullName evidence="1">Uncharacterized protein</fullName>
    </submittedName>
</protein>
<accession>A0A385E4Q9</accession>
<organism evidence="1 2">
    <name type="scientific">Vibrio phage vB_VpS_PG07</name>
    <dbReference type="NCBI Taxonomy" id="2301664"/>
    <lineage>
        <taxon>Viruses</taxon>
        <taxon>Duplodnaviria</taxon>
        <taxon>Heunggongvirae</taxon>
        <taxon>Uroviricota</taxon>
        <taxon>Caudoviricetes</taxon>
        <taxon>Demerecviridae</taxon>
        <taxon>Pogseptimavirus</taxon>
        <taxon>Pogseptimavirus PG07</taxon>
    </lineage>
</organism>
<name>A0A385E4Q9_9CAUD</name>
<dbReference type="KEGG" id="vg:54999481"/>
<dbReference type="Proteomes" id="UP000263435">
    <property type="component" value="Segment"/>
</dbReference>
<reference evidence="1 2" key="1">
    <citation type="submission" date="2018-07" db="EMBL/GenBank/DDBJ databases">
        <title>Sequencing of PG07.</title>
        <authorList>
            <person name="Ding T."/>
        </authorList>
    </citation>
    <scope>NUCLEOTIDE SEQUENCE [LARGE SCALE GENOMIC DNA]</scope>
</reference>